<keyword evidence="1" id="KW-0812">Transmembrane</keyword>
<keyword evidence="1" id="KW-0472">Membrane</keyword>
<feature type="transmembrane region" description="Helical" evidence="1">
    <location>
        <begin position="38"/>
        <end position="59"/>
    </location>
</feature>
<sequence>MHPTDFVRRAGQRLHVALTTRINSITAKTREDTGAMSTLEALGIGIVVMAGVATFVLAWNGALEGLVADFKSAVGK</sequence>
<dbReference type="RefSeq" id="WP_282516528.1">
    <property type="nucleotide sequence ID" value="NZ_JASCIR010000037.1"/>
</dbReference>
<evidence type="ECO:0000313" key="2">
    <source>
        <dbReference type="EMBL" id="MDI3390049.1"/>
    </source>
</evidence>
<gene>
    <name evidence="2" type="ORF">QIS99_28225</name>
</gene>
<evidence type="ECO:0008006" key="4">
    <source>
        <dbReference type="Google" id="ProtNLM"/>
    </source>
</evidence>
<dbReference type="Proteomes" id="UP001224661">
    <property type="component" value="Unassembled WGS sequence"/>
</dbReference>
<protein>
    <recommendedName>
        <fullName evidence="4">Flp family type IVb pilin</fullName>
    </recommendedName>
</protein>
<keyword evidence="1" id="KW-1133">Transmembrane helix</keyword>
<comment type="caution">
    <text evidence="2">The sequence shown here is derived from an EMBL/GenBank/DDBJ whole genome shotgun (WGS) entry which is preliminary data.</text>
</comment>
<evidence type="ECO:0000256" key="1">
    <source>
        <dbReference type="SAM" id="Phobius"/>
    </source>
</evidence>
<proteinExistence type="predicted"/>
<name>A0ABT6S025_9ACTN</name>
<evidence type="ECO:0000313" key="3">
    <source>
        <dbReference type="Proteomes" id="UP001224661"/>
    </source>
</evidence>
<dbReference type="EMBL" id="JASCIR010000037">
    <property type="protein sequence ID" value="MDI3390049.1"/>
    <property type="molecule type" value="Genomic_DNA"/>
</dbReference>
<reference evidence="2 3" key="1">
    <citation type="submission" date="2023-05" db="EMBL/GenBank/DDBJ databases">
        <title>Draft genome sequence of Streptomyces sp. B-S-A8 isolated from a cave soil in Thailand.</title>
        <authorList>
            <person name="Chamroensaksri N."/>
            <person name="Muangham S."/>
        </authorList>
    </citation>
    <scope>NUCLEOTIDE SEQUENCE [LARGE SCALE GENOMIC DNA]</scope>
    <source>
        <strain evidence="2 3">B-S-A8</strain>
    </source>
</reference>
<organism evidence="2 3">
    <name type="scientific">Streptomyces solicavernae</name>
    <dbReference type="NCBI Taxonomy" id="3043614"/>
    <lineage>
        <taxon>Bacteria</taxon>
        <taxon>Bacillati</taxon>
        <taxon>Actinomycetota</taxon>
        <taxon>Actinomycetes</taxon>
        <taxon>Kitasatosporales</taxon>
        <taxon>Streptomycetaceae</taxon>
        <taxon>Streptomyces</taxon>
    </lineage>
</organism>
<keyword evidence="3" id="KW-1185">Reference proteome</keyword>
<accession>A0ABT6S025</accession>